<sequence length="252" mass="28157">MTDVIKVLLNLQMPTMLIVAGLLIIILGFVTKIGGIIEVSREQKRFTIPIGLFLLVLGIVLNFASSPTPTPPTTTTTPTPPTTTTTTTTTPPTTTTTTGEKPPLDNSNIEPTVTYNEPTVTYNMNKIDSRSSYADIMIGNQNISGTFIVERLTLNWDYSKCPQFTNVPDLSADVMKESEYTASLTQKSDSKVLDDREFKYPPNDVDKFSIFINHSKNGVYTVWFDFDYYLFGNEDTKNKKTENKVISYCNKS</sequence>
<keyword evidence="2" id="KW-0472">Membrane</keyword>
<dbReference type="OrthoDB" id="9938458at2"/>
<gene>
    <name evidence="3" type="ORF">D5R40_16985</name>
</gene>
<feature type="transmembrane region" description="Helical" evidence="2">
    <location>
        <begin position="46"/>
        <end position="64"/>
    </location>
</feature>
<feature type="region of interest" description="Disordered" evidence="1">
    <location>
        <begin position="67"/>
        <end position="113"/>
    </location>
</feature>
<evidence type="ECO:0000313" key="3">
    <source>
        <dbReference type="EMBL" id="RQH39586.1"/>
    </source>
</evidence>
<keyword evidence="2" id="KW-1133">Transmembrane helix</keyword>
<dbReference type="RefSeq" id="WP_124154931.1">
    <property type="nucleotide sequence ID" value="NZ_CAWOLW010000711.1"/>
</dbReference>
<evidence type="ECO:0000256" key="1">
    <source>
        <dbReference type="SAM" id="MobiDB-lite"/>
    </source>
</evidence>
<proteinExistence type="predicted"/>
<name>A0A3N6PB43_9CYAN</name>
<feature type="transmembrane region" description="Helical" evidence="2">
    <location>
        <begin position="15"/>
        <end position="34"/>
    </location>
</feature>
<evidence type="ECO:0000256" key="2">
    <source>
        <dbReference type="SAM" id="Phobius"/>
    </source>
</evidence>
<dbReference type="EMBL" id="RCBY01000094">
    <property type="protein sequence ID" value="RQH39586.1"/>
    <property type="molecule type" value="Genomic_DNA"/>
</dbReference>
<keyword evidence="2" id="KW-0812">Transmembrane</keyword>
<dbReference type="Proteomes" id="UP000269154">
    <property type="component" value="Unassembled WGS sequence"/>
</dbReference>
<keyword evidence="4" id="KW-1185">Reference proteome</keyword>
<feature type="compositionally biased region" description="Low complexity" evidence="1">
    <location>
        <begin position="73"/>
        <end position="98"/>
    </location>
</feature>
<comment type="caution">
    <text evidence="3">The sequence shown here is derived from an EMBL/GenBank/DDBJ whole genome shotgun (WGS) entry which is preliminary data.</text>
</comment>
<reference evidence="3 4" key="1">
    <citation type="journal article" date="2018" name="ACS Chem. Biol.">
        <title>Ketoreductase domain dysfunction expands chemodiversity: malyngamide biosynthesis in the cyanobacterium Okeania hirsuta.</title>
        <authorList>
            <person name="Moss N.A."/>
            <person name="Leao T."/>
            <person name="Rankin M."/>
            <person name="McCullough T.M."/>
            <person name="Qu P."/>
            <person name="Korobeynikov A."/>
            <person name="Smith J.L."/>
            <person name="Gerwick L."/>
            <person name="Gerwick W.H."/>
        </authorList>
    </citation>
    <scope>NUCLEOTIDE SEQUENCE [LARGE SCALE GENOMIC DNA]</scope>
    <source>
        <strain evidence="3 4">PAB10Feb10-1</strain>
    </source>
</reference>
<dbReference type="AlphaFoldDB" id="A0A3N6PB43"/>
<protein>
    <submittedName>
        <fullName evidence="3">Uncharacterized protein</fullName>
    </submittedName>
</protein>
<evidence type="ECO:0000313" key="4">
    <source>
        <dbReference type="Proteomes" id="UP000269154"/>
    </source>
</evidence>
<organism evidence="3 4">
    <name type="scientific">Okeania hirsuta</name>
    <dbReference type="NCBI Taxonomy" id="1458930"/>
    <lineage>
        <taxon>Bacteria</taxon>
        <taxon>Bacillati</taxon>
        <taxon>Cyanobacteriota</taxon>
        <taxon>Cyanophyceae</taxon>
        <taxon>Oscillatoriophycideae</taxon>
        <taxon>Oscillatoriales</taxon>
        <taxon>Microcoleaceae</taxon>
        <taxon>Okeania</taxon>
    </lineage>
</organism>
<accession>A0A3N6PB43</accession>